<proteinExistence type="predicted"/>
<evidence type="ECO:0000256" key="1">
    <source>
        <dbReference type="SAM" id="SignalP"/>
    </source>
</evidence>
<dbReference type="OrthoDB" id="10372279at2759"/>
<dbReference type="InterPro" id="IPR038204">
    <property type="entry name" value="Abf-1/2_sf"/>
</dbReference>
<dbReference type="Gene3D" id="3.30.30.110">
    <property type="entry name" value="Antibacterial factor-related peptide"/>
    <property type="match status" value="1"/>
</dbReference>
<evidence type="ECO:0000313" key="2">
    <source>
        <dbReference type="EMBL" id="KHN73018.1"/>
    </source>
</evidence>
<evidence type="ECO:0000313" key="3">
    <source>
        <dbReference type="Proteomes" id="UP000031036"/>
    </source>
</evidence>
<protein>
    <submittedName>
        <fullName evidence="2">Uncharacterized protein</fullName>
    </submittedName>
</protein>
<organism evidence="2 3">
    <name type="scientific">Toxocara canis</name>
    <name type="common">Canine roundworm</name>
    <dbReference type="NCBI Taxonomy" id="6265"/>
    <lineage>
        <taxon>Eukaryota</taxon>
        <taxon>Metazoa</taxon>
        <taxon>Ecdysozoa</taxon>
        <taxon>Nematoda</taxon>
        <taxon>Chromadorea</taxon>
        <taxon>Rhabditida</taxon>
        <taxon>Spirurina</taxon>
        <taxon>Ascaridomorpha</taxon>
        <taxon>Ascaridoidea</taxon>
        <taxon>Toxocaridae</taxon>
        <taxon>Toxocara</taxon>
    </lineage>
</organism>
<dbReference type="InterPro" id="IPR031770">
    <property type="entry name" value="Abf-1/2"/>
</dbReference>
<dbReference type="AlphaFoldDB" id="A0A0B2UUD9"/>
<dbReference type="OMA" id="CARMDVF"/>
<accession>A0A0B2UUD9</accession>
<dbReference type="Pfam" id="PF16839">
    <property type="entry name" value="Antimicrobial25"/>
    <property type="match status" value="1"/>
</dbReference>
<comment type="caution">
    <text evidence="2">The sequence shown here is derived from an EMBL/GenBank/DDBJ whole genome shotgun (WGS) entry which is preliminary data.</text>
</comment>
<keyword evidence="3" id="KW-1185">Reference proteome</keyword>
<reference evidence="2 3" key="1">
    <citation type="submission" date="2014-11" db="EMBL/GenBank/DDBJ databases">
        <title>Genetic blueprint of the zoonotic pathogen Toxocara canis.</title>
        <authorList>
            <person name="Zhu X.-Q."/>
            <person name="Korhonen P.K."/>
            <person name="Cai H."/>
            <person name="Young N.D."/>
            <person name="Nejsum P."/>
            <person name="von Samson-Himmelstjerna G."/>
            <person name="Boag P.R."/>
            <person name="Tan P."/>
            <person name="Li Q."/>
            <person name="Min J."/>
            <person name="Yang Y."/>
            <person name="Wang X."/>
            <person name="Fang X."/>
            <person name="Hall R.S."/>
            <person name="Hofmann A."/>
            <person name="Sternberg P.W."/>
            <person name="Jex A.R."/>
            <person name="Gasser R.B."/>
        </authorList>
    </citation>
    <scope>NUCLEOTIDE SEQUENCE [LARGE SCALE GENOMIC DNA]</scope>
    <source>
        <strain evidence="2">PN_DK_2014</strain>
    </source>
</reference>
<dbReference type="Proteomes" id="UP000031036">
    <property type="component" value="Unassembled WGS sequence"/>
</dbReference>
<feature type="chain" id="PRO_5002077615" evidence="1">
    <location>
        <begin position="19"/>
        <end position="75"/>
    </location>
</feature>
<keyword evidence="1" id="KW-0732">Signal</keyword>
<gene>
    <name evidence="2" type="ORF">Tcan_11290</name>
</gene>
<dbReference type="EMBL" id="JPKZ01003171">
    <property type="protein sequence ID" value="KHN73018.1"/>
    <property type="molecule type" value="Genomic_DNA"/>
</dbReference>
<dbReference type="GO" id="GO:0098542">
    <property type="term" value="P:defense response to other organism"/>
    <property type="evidence" value="ECO:0007669"/>
    <property type="project" value="InterPro"/>
</dbReference>
<name>A0A0B2UUD9_TOXCA</name>
<dbReference type="PANTHER" id="PTHR37971:SF1">
    <property type="entry name" value="ANTIBACTERIAL FACTOR-RELATED PEPTIDE 1-RELATED"/>
    <property type="match status" value="1"/>
</dbReference>
<feature type="signal peptide" evidence="1">
    <location>
        <begin position="1"/>
        <end position="18"/>
    </location>
</feature>
<sequence>MPAIIVLVMMMLLVCTNAAMDFSACASMNIPGLSKVAQALCNNSCKLQNCPKSKCEIIKGRKTCVCSYCSLAGRE</sequence>
<dbReference type="PANTHER" id="PTHR37971">
    <property type="entry name" value="ANTIBACTERIAL FACTOR-RELATED PEPTIDE 1-RELATED"/>
    <property type="match status" value="1"/>
</dbReference>